<dbReference type="InterPro" id="IPR000463">
    <property type="entry name" value="Fatty_acid-bd"/>
</dbReference>
<dbReference type="PANTHER" id="PTHR11955">
    <property type="entry name" value="FATTY ACID BINDING PROTEIN"/>
    <property type="match status" value="1"/>
</dbReference>
<comment type="subcellular location">
    <subcellularLocation>
        <location evidence="1">Cytoplasm</location>
    </subcellularLocation>
</comment>
<reference evidence="8 9" key="1">
    <citation type="submission" date="2020-12" db="EMBL/GenBank/DDBJ databases">
        <title>De novo assembly of Tibetan sheep genome.</title>
        <authorList>
            <person name="Li X."/>
        </authorList>
    </citation>
    <scope>NUCLEOTIDE SEQUENCE [LARGE SCALE GENOMIC DNA]</scope>
    <source>
        <tissue evidence="8">Heart</tissue>
    </source>
</reference>
<gene>
    <name evidence="8" type="ORF">JEQ12_019412</name>
</gene>
<dbReference type="FunFam" id="2.40.128.20:FF:000001">
    <property type="entry name" value="Fatty acid-binding protein, adipocyte"/>
    <property type="match status" value="1"/>
</dbReference>
<dbReference type="SUPFAM" id="SSF50814">
    <property type="entry name" value="Lipocalins"/>
    <property type="match status" value="2"/>
</dbReference>
<dbReference type="Pfam" id="PF00061">
    <property type="entry name" value="Lipocalin"/>
    <property type="match status" value="2"/>
</dbReference>
<protein>
    <recommendedName>
        <fullName evidence="7">Cytosolic fatty-acid binding proteins domain-containing protein</fullName>
    </recommendedName>
</protein>
<dbReference type="InterPro" id="IPR000566">
    <property type="entry name" value="Lipocln_cytosolic_FA-bd_dom"/>
</dbReference>
<keyword evidence="3 5" id="KW-0813">Transport</keyword>
<sequence>MAGPTLTQLSLDSSNALDEGNNGSVERSSQIILGLDQLHFDFRHSPDTKLIFSLMVLPSGAIIIKIALDDVFPYDSYSNLPELVEEESYAIVLGTSSFTLDFTVDINENEKICTSGIGRASRKLGCLAKPTVTIMTKEDLITIKTKSIFKNNEISFKLGEEFEETTPGGHKTKSTVILDDGSLIQVQDWDGKEITIRRKLVDEKLVVTEMIVCVVLVSIIIINKNSLYLQGTWKLVSSENFDDYMKEVGVGFATRKVAGMAKPTVIISVNGDVVNIKSESTFKNTEMSFKLGQEFDEVTPDDRKVKSIINLDEGALVQVQNWDGKSTTIKRKLVDDKLVLECVMNGVTATRVYERA</sequence>
<dbReference type="PROSITE" id="PS00214">
    <property type="entry name" value="FABP"/>
    <property type="match status" value="1"/>
</dbReference>
<evidence type="ECO:0000256" key="5">
    <source>
        <dbReference type="RuleBase" id="RU003696"/>
    </source>
</evidence>
<feature type="domain" description="Cytosolic fatty-acid binding proteins" evidence="7">
    <location>
        <begin position="231"/>
        <end position="248"/>
    </location>
</feature>
<dbReference type="GO" id="GO:0008289">
    <property type="term" value="F:lipid binding"/>
    <property type="evidence" value="ECO:0007669"/>
    <property type="project" value="InterPro"/>
</dbReference>
<dbReference type="Gene3D" id="2.40.128.20">
    <property type="match status" value="2"/>
</dbReference>
<dbReference type="AlphaFoldDB" id="A0A836A3M4"/>
<evidence type="ECO:0000313" key="8">
    <source>
        <dbReference type="EMBL" id="KAG5204967.1"/>
    </source>
</evidence>
<evidence type="ECO:0000256" key="6">
    <source>
        <dbReference type="SAM" id="MobiDB-lite"/>
    </source>
</evidence>
<evidence type="ECO:0000259" key="7">
    <source>
        <dbReference type="PROSITE" id="PS00214"/>
    </source>
</evidence>
<dbReference type="PRINTS" id="PR00178">
    <property type="entry name" value="FATTYACIDBP"/>
</dbReference>
<dbReference type="Proteomes" id="UP000664991">
    <property type="component" value="Unassembled WGS sequence"/>
</dbReference>
<evidence type="ECO:0000256" key="1">
    <source>
        <dbReference type="ARBA" id="ARBA00004496"/>
    </source>
</evidence>
<dbReference type="InterPro" id="IPR012674">
    <property type="entry name" value="Calycin"/>
</dbReference>
<keyword evidence="4" id="KW-0963">Cytoplasm</keyword>
<proteinExistence type="inferred from homology"/>
<comment type="similarity">
    <text evidence="2 5">Belongs to the calycin superfamily. Fatty-acid binding protein (FABP) family.</text>
</comment>
<dbReference type="GO" id="GO:0005737">
    <property type="term" value="C:cytoplasm"/>
    <property type="evidence" value="ECO:0007669"/>
    <property type="project" value="UniProtKB-SubCell"/>
</dbReference>
<comment type="caution">
    <text evidence="8">The sequence shown here is derived from an EMBL/GenBank/DDBJ whole genome shotgun (WGS) entry which is preliminary data.</text>
</comment>
<dbReference type="EMBL" id="JAEMGP010000009">
    <property type="protein sequence ID" value="KAG5204967.1"/>
    <property type="molecule type" value="Genomic_DNA"/>
</dbReference>
<organism evidence="8 9">
    <name type="scientific">Ovis aries</name>
    <name type="common">Sheep</name>
    <dbReference type="NCBI Taxonomy" id="9940"/>
    <lineage>
        <taxon>Eukaryota</taxon>
        <taxon>Metazoa</taxon>
        <taxon>Chordata</taxon>
        <taxon>Craniata</taxon>
        <taxon>Vertebrata</taxon>
        <taxon>Euteleostomi</taxon>
        <taxon>Mammalia</taxon>
        <taxon>Eutheria</taxon>
        <taxon>Laurasiatheria</taxon>
        <taxon>Artiodactyla</taxon>
        <taxon>Ruminantia</taxon>
        <taxon>Pecora</taxon>
        <taxon>Bovidae</taxon>
        <taxon>Caprinae</taxon>
        <taxon>Ovis</taxon>
    </lineage>
</organism>
<evidence type="ECO:0000313" key="9">
    <source>
        <dbReference type="Proteomes" id="UP000664991"/>
    </source>
</evidence>
<evidence type="ECO:0000256" key="4">
    <source>
        <dbReference type="ARBA" id="ARBA00022490"/>
    </source>
</evidence>
<feature type="region of interest" description="Disordered" evidence="6">
    <location>
        <begin position="1"/>
        <end position="23"/>
    </location>
</feature>
<accession>A0A836A3M4</accession>
<evidence type="ECO:0000256" key="2">
    <source>
        <dbReference type="ARBA" id="ARBA00008390"/>
    </source>
</evidence>
<dbReference type="InterPro" id="IPR031259">
    <property type="entry name" value="ILBP"/>
</dbReference>
<name>A0A836A3M4_SHEEP</name>
<evidence type="ECO:0000256" key="3">
    <source>
        <dbReference type="ARBA" id="ARBA00022448"/>
    </source>
</evidence>